<dbReference type="PRINTS" id="PR00377">
    <property type="entry name" value="IMPHPHTASES"/>
</dbReference>
<comment type="cofactor">
    <cofactor evidence="2">
        <name>Mg(2+)</name>
        <dbReference type="ChEBI" id="CHEBI:18420"/>
    </cofactor>
</comment>
<name>A0A644ZA55_9ZZZZ</name>
<evidence type="ECO:0000256" key="1">
    <source>
        <dbReference type="ARBA" id="ARBA00001033"/>
    </source>
</evidence>
<dbReference type="GO" id="GO:0046854">
    <property type="term" value="P:phosphatidylinositol phosphate biosynthetic process"/>
    <property type="evidence" value="ECO:0007669"/>
    <property type="project" value="InterPro"/>
</dbReference>
<keyword evidence="5" id="KW-0479">Metal-binding</keyword>
<evidence type="ECO:0000256" key="4">
    <source>
        <dbReference type="ARBA" id="ARBA00013106"/>
    </source>
</evidence>
<dbReference type="InterPro" id="IPR020583">
    <property type="entry name" value="Inositol_monoP_metal-BS"/>
</dbReference>
<dbReference type="PANTHER" id="PTHR20854">
    <property type="entry name" value="INOSITOL MONOPHOSPHATASE"/>
    <property type="match status" value="1"/>
</dbReference>
<gene>
    <name evidence="8" type="primary">suhB_11</name>
    <name evidence="8" type="ORF">SDC9_84404</name>
</gene>
<keyword evidence="7" id="KW-0460">Magnesium</keyword>
<evidence type="ECO:0000256" key="7">
    <source>
        <dbReference type="ARBA" id="ARBA00022842"/>
    </source>
</evidence>
<protein>
    <recommendedName>
        <fullName evidence="4">inositol-phosphate phosphatase</fullName>
        <ecNumber evidence="4">3.1.3.25</ecNumber>
    </recommendedName>
</protein>
<dbReference type="CDD" id="cd01639">
    <property type="entry name" value="IMPase"/>
    <property type="match status" value="1"/>
</dbReference>
<dbReference type="InterPro" id="IPR020550">
    <property type="entry name" value="Inositol_monophosphatase_CS"/>
</dbReference>
<dbReference type="GO" id="GO:0008934">
    <property type="term" value="F:inositol monophosphate 1-phosphatase activity"/>
    <property type="evidence" value="ECO:0007669"/>
    <property type="project" value="InterPro"/>
</dbReference>
<dbReference type="Pfam" id="PF00459">
    <property type="entry name" value="Inositol_P"/>
    <property type="match status" value="1"/>
</dbReference>
<dbReference type="PROSITE" id="PS00630">
    <property type="entry name" value="IMP_2"/>
    <property type="match status" value="1"/>
</dbReference>
<comment type="caution">
    <text evidence="8">The sequence shown here is derived from an EMBL/GenBank/DDBJ whole genome shotgun (WGS) entry which is preliminary data.</text>
</comment>
<dbReference type="InterPro" id="IPR033942">
    <property type="entry name" value="IMPase"/>
</dbReference>
<dbReference type="Gene3D" id="3.30.540.10">
    <property type="entry name" value="Fructose-1,6-Bisphosphatase, subunit A, domain 1"/>
    <property type="match status" value="1"/>
</dbReference>
<evidence type="ECO:0000313" key="8">
    <source>
        <dbReference type="EMBL" id="MPM37785.1"/>
    </source>
</evidence>
<dbReference type="GO" id="GO:0046872">
    <property type="term" value="F:metal ion binding"/>
    <property type="evidence" value="ECO:0007669"/>
    <property type="project" value="UniProtKB-KW"/>
</dbReference>
<dbReference type="AlphaFoldDB" id="A0A644ZA55"/>
<dbReference type="Gene3D" id="3.40.190.80">
    <property type="match status" value="1"/>
</dbReference>
<organism evidence="8">
    <name type="scientific">bioreactor metagenome</name>
    <dbReference type="NCBI Taxonomy" id="1076179"/>
    <lineage>
        <taxon>unclassified sequences</taxon>
        <taxon>metagenomes</taxon>
        <taxon>ecological metagenomes</taxon>
    </lineage>
</organism>
<dbReference type="PROSITE" id="PS00629">
    <property type="entry name" value="IMP_1"/>
    <property type="match status" value="1"/>
</dbReference>
<accession>A0A644ZA55</accession>
<comment type="similarity">
    <text evidence="3">Belongs to the inositol monophosphatase superfamily.</text>
</comment>
<sequence length="264" mass="28742">MNVISAIEAVLYDISAYVVERYGQRDSLVVSTKASPTDFLTEVDITVQKRIVEQLMDIFPADVLIGEESGLDYFKGSPPSRCWMVDPIDGTQNFLRGLFPEFGVSIGFLVDGTPVAGGVLFPVSQDLFLAERGSGTFRNGKRIHVSQVASLEKARVDIDFGALSYRHNYRKHAEGLLNVVGQVRSYGCSVMGFCQVADGQQDAYIPFNVKPWDVAAGMLLVQEAGGVVTSFQGEAVNPFVSEKIGIVANAQLHPLCVELLGIME</sequence>
<dbReference type="EC" id="3.1.3.25" evidence="4"/>
<dbReference type="EMBL" id="VSSQ01008064">
    <property type="protein sequence ID" value="MPM37785.1"/>
    <property type="molecule type" value="Genomic_DNA"/>
</dbReference>
<dbReference type="GO" id="GO:0007165">
    <property type="term" value="P:signal transduction"/>
    <property type="evidence" value="ECO:0007669"/>
    <property type="project" value="TreeGrafter"/>
</dbReference>
<dbReference type="SUPFAM" id="SSF56655">
    <property type="entry name" value="Carbohydrate phosphatase"/>
    <property type="match status" value="1"/>
</dbReference>
<evidence type="ECO:0000256" key="6">
    <source>
        <dbReference type="ARBA" id="ARBA00022801"/>
    </source>
</evidence>
<reference evidence="8" key="1">
    <citation type="submission" date="2019-08" db="EMBL/GenBank/DDBJ databases">
        <authorList>
            <person name="Kucharzyk K."/>
            <person name="Murdoch R.W."/>
            <person name="Higgins S."/>
            <person name="Loffler F."/>
        </authorList>
    </citation>
    <scope>NUCLEOTIDE SEQUENCE</scope>
</reference>
<dbReference type="InterPro" id="IPR000760">
    <property type="entry name" value="Inositol_monophosphatase-like"/>
</dbReference>
<keyword evidence="6 8" id="KW-0378">Hydrolase</keyword>
<proteinExistence type="inferred from homology"/>
<evidence type="ECO:0000256" key="2">
    <source>
        <dbReference type="ARBA" id="ARBA00001946"/>
    </source>
</evidence>
<dbReference type="GO" id="GO:0006020">
    <property type="term" value="P:inositol metabolic process"/>
    <property type="evidence" value="ECO:0007669"/>
    <property type="project" value="TreeGrafter"/>
</dbReference>
<evidence type="ECO:0000256" key="3">
    <source>
        <dbReference type="ARBA" id="ARBA00009759"/>
    </source>
</evidence>
<evidence type="ECO:0000256" key="5">
    <source>
        <dbReference type="ARBA" id="ARBA00022723"/>
    </source>
</evidence>
<dbReference type="PANTHER" id="PTHR20854:SF4">
    <property type="entry name" value="INOSITOL-1-MONOPHOSPHATASE-RELATED"/>
    <property type="match status" value="1"/>
</dbReference>
<comment type="catalytic activity">
    <reaction evidence="1">
        <text>a myo-inositol phosphate + H2O = myo-inositol + phosphate</text>
        <dbReference type="Rhea" id="RHEA:24056"/>
        <dbReference type="ChEBI" id="CHEBI:15377"/>
        <dbReference type="ChEBI" id="CHEBI:17268"/>
        <dbReference type="ChEBI" id="CHEBI:43474"/>
        <dbReference type="ChEBI" id="CHEBI:84139"/>
        <dbReference type="EC" id="3.1.3.25"/>
    </reaction>
</comment>